<protein>
    <submittedName>
        <fullName evidence="2">Uncharacterized protein</fullName>
    </submittedName>
</protein>
<evidence type="ECO:0000313" key="3">
    <source>
        <dbReference type="Proteomes" id="UP001317779"/>
    </source>
</evidence>
<accession>A0ABM8DZE3</accession>
<feature type="compositionally biased region" description="Acidic residues" evidence="1">
    <location>
        <begin position="39"/>
        <end position="58"/>
    </location>
</feature>
<feature type="region of interest" description="Disordered" evidence="1">
    <location>
        <begin position="22"/>
        <end position="58"/>
    </location>
</feature>
<sequence length="58" mass="6120">MTSTPDVPDGADLEEVRAEIDELKATPTDELISPSPADLGEDDTEVSDPEPEPTDPIG</sequence>
<evidence type="ECO:0000313" key="2">
    <source>
        <dbReference type="EMBL" id="BDV31037.1"/>
    </source>
</evidence>
<keyword evidence="3" id="KW-1185">Reference proteome</keyword>
<dbReference type="Proteomes" id="UP001317779">
    <property type="component" value="Chromosome"/>
</dbReference>
<proteinExistence type="predicted"/>
<dbReference type="EMBL" id="AP027141">
    <property type="protein sequence ID" value="BDV31037.1"/>
    <property type="molecule type" value="Genomic_DNA"/>
</dbReference>
<reference evidence="2 3" key="1">
    <citation type="submission" date="2022-12" db="EMBL/GenBank/DDBJ databases">
        <title>Microbacterium terricola strain KV-448 chromosome, complete genome.</title>
        <authorList>
            <person name="Oshima T."/>
            <person name="Moriya T."/>
            <person name="Bessho Y."/>
        </authorList>
    </citation>
    <scope>NUCLEOTIDE SEQUENCE [LARGE SCALE GENOMIC DNA]</scope>
    <source>
        <strain evidence="2 3">KV-448</strain>
    </source>
</reference>
<dbReference type="RefSeq" id="WP_263798374.1">
    <property type="nucleotide sequence ID" value="NZ_AP027141.1"/>
</dbReference>
<evidence type="ECO:0000256" key="1">
    <source>
        <dbReference type="SAM" id="MobiDB-lite"/>
    </source>
</evidence>
<gene>
    <name evidence="2" type="ORF">Microterr_16970</name>
</gene>
<organism evidence="2 3">
    <name type="scientific">Microbacterium terricola</name>
    <dbReference type="NCBI Taxonomy" id="344163"/>
    <lineage>
        <taxon>Bacteria</taxon>
        <taxon>Bacillati</taxon>
        <taxon>Actinomycetota</taxon>
        <taxon>Actinomycetes</taxon>
        <taxon>Micrococcales</taxon>
        <taxon>Microbacteriaceae</taxon>
        <taxon>Microbacterium</taxon>
    </lineage>
</organism>
<name>A0ABM8DZE3_9MICO</name>